<protein>
    <submittedName>
        <fullName evidence="2">Uncharacterized protein</fullName>
    </submittedName>
</protein>
<organism evidence="2 3">
    <name type="scientific">Chryseobacterium jejuense</name>
    <dbReference type="NCBI Taxonomy" id="445960"/>
    <lineage>
        <taxon>Bacteria</taxon>
        <taxon>Pseudomonadati</taxon>
        <taxon>Bacteroidota</taxon>
        <taxon>Flavobacteriia</taxon>
        <taxon>Flavobacteriales</taxon>
        <taxon>Weeksellaceae</taxon>
        <taxon>Chryseobacterium group</taxon>
        <taxon>Chryseobacterium</taxon>
    </lineage>
</organism>
<keyword evidence="1" id="KW-0472">Membrane</keyword>
<dbReference type="STRING" id="445960.SAMN05421542_4429"/>
<evidence type="ECO:0000313" key="2">
    <source>
        <dbReference type="EMBL" id="SQB43581.1"/>
    </source>
</evidence>
<feature type="transmembrane region" description="Helical" evidence="1">
    <location>
        <begin position="51"/>
        <end position="73"/>
    </location>
</feature>
<dbReference type="Proteomes" id="UP000251670">
    <property type="component" value="Unassembled WGS sequence"/>
</dbReference>
<name>A0A2X2WZ96_CHRJE</name>
<evidence type="ECO:0000313" key="3">
    <source>
        <dbReference type="Proteomes" id="UP000251670"/>
    </source>
</evidence>
<feature type="transmembrane region" description="Helical" evidence="1">
    <location>
        <begin position="25"/>
        <end position="45"/>
    </location>
</feature>
<keyword evidence="1" id="KW-1133">Transmembrane helix</keyword>
<sequence>MSGTISLIHFYTLSPQIISPMKPQLIIFAVLIAGFIAYNFFFQSLDNRTNTVINIVFASLLFGYIAYMAYSLLKKMKK</sequence>
<dbReference type="EMBL" id="UAWB01000004">
    <property type="protein sequence ID" value="SQB43581.1"/>
    <property type="molecule type" value="Genomic_DNA"/>
</dbReference>
<reference evidence="2 3" key="1">
    <citation type="submission" date="2018-06" db="EMBL/GenBank/DDBJ databases">
        <authorList>
            <consortium name="Pathogen Informatics"/>
            <person name="Doyle S."/>
        </authorList>
    </citation>
    <scope>NUCLEOTIDE SEQUENCE [LARGE SCALE GENOMIC DNA]</scope>
    <source>
        <strain evidence="2 3">NCTC13492</strain>
    </source>
</reference>
<gene>
    <name evidence="2" type="ORF">NCTC13492_02326</name>
</gene>
<proteinExistence type="predicted"/>
<keyword evidence="1" id="KW-0812">Transmembrane</keyword>
<evidence type="ECO:0000256" key="1">
    <source>
        <dbReference type="SAM" id="Phobius"/>
    </source>
</evidence>
<dbReference type="AlphaFoldDB" id="A0A2X2WZ96"/>
<accession>A0A2X2WZ96</accession>